<evidence type="ECO:0000313" key="2">
    <source>
        <dbReference type="Proteomes" id="UP000828390"/>
    </source>
</evidence>
<accession>A0A9D4R558</accession>
<dbReference type="Proteomes" id="UP000828390">
    <property type="component" value="Unassembled WGS sequence"/>
</dbReference>
<name>A0A9D4R558_DREPO</name>
<gene>
    <name evidence="1" type="ORF">DPMN_097911</name>
</gene>
<comment type="caution">
    <text evidence="1">The sequence shown here is derived from an EMBL/GenBank/DDBJ whole genome shotgun (WGS) entry which is preliminary data.</text>
</comment>
<proteinExistence type="predicted"/>
<evidence type="ECO:0000313" key="1">
    <source>
        <dbReference type="EMBL" id="KAH3855344.1"/>
    </source>
</evidence>
<dbReference type="AlphaFoldDB" id="A0A9D4R558"/>
<protein>
    <submittedName>
        <fullName evidence="1">Uncharacterized protein</fullName>
    </submittedName>
</protein>
<keyword evidence="2" id="KW-1185">Reference proteome</keyword>
<sequence>MKVPVLTSLLTGFEPCRDLALAQKLRDCCFLRKSRGNTPASSSSSAPGVQFRALRAIFRALC</sequence>
<dbReference type="EMBL" id="JAIWYP010000003">
    <property type="protein sequence ID" value="KAH3855344.1"/>
    <property type="molecule type" value="Genomic_DNA"/>
</dbReference>
<organism evidence="1 2">
    <name type="scientific">Dreissena polymorpha</name>
    <name type="common">Zebra mussel</name>
    <name type="synonym">Mytilus polymorpha</name>
    <dbReference type="NCBI Taxonomy" id="45954"/>
    <lineage>
        <taxon>Eukaryota</taxon>
        <taxon>Metazoa</taxon>
        <taxon>Spiralia</taxon>
        <taxon>Lophotrochozoa</taxon>
        <taxon>Mollusca</taxon>
        <taxon>Bivalvia</taxon>
        <taxon>Autobranchia</taxon>
        <taxon>Heteroconchia</taxon>
        <taxon>Euheterodonta</taxon>
        <taxon>Imparidentia</taxon>
        <taxon>Neoheterodontei</taxon>
        <taxon>Myida</taxon>
        <taxon>Dreissenoidea</taxon>
        <taxon>Dreissenidae</taxon>
        <taxon>Dreissena</taxon>
    </lineage>
</organism>
<reference evidence="1" key="2">
    <citation type="submission" date="2020-11" db="EMBL/GenBank/DDBJ databases">
        <authorList>
            <person name="McCartney M.A."/>
            <person name="Auch B."/>
            <person name="Kono T."/>
            <person name="Mallez S."/>
            <person name="Becker A."/>
            <person name="Gohl D.M."/>
            <person name="Silverstein K.A.T."/>
            <person name="Koren S."/>
            <person name="Bechman K.B."/>
            <person name="Herman A."/>
            <person name="Abrahante J.E."/>
            <person name="Garbe J."/>
        </authorList>
    </citation>
    <scope>NUCLEOTIDE SEQUENCE</scope>
    <source>
        <strain evidence="1">Duluth1</strain>
        <tissue evidence="1">Whole animal</tissue>
    </source>
</reference>
<reference evidence="1" key="1">
    <citation type="journal article" date="2019" name="bioRxiv">
        <title>The Genome of the Zebra Mussel, Dreissena polymorpha: A Resource for Invasive Species Research.</title>
        <authorList>
            <person name="McCartney M.A."/>
            <person name="Auch B."/>
            <person name="Kono T."/>
            <person name="Mallez S."/>
            <person name="Zhang Y."/>
            <person name="Obille A."/>
            <person name="Becker A."/>
            <person name="Abrahante J.E."/>
            <person name="Garbe J."/>
            <person name="Badalamenti J.P."/>
            <person name="Herman A."/>
            <person name="Mangelson H."/>
            <person name="Liachko I."/>
            <person name="Sullivan S."/>
            <person name="Sone E.D."/>
            <person name="Koren S."/>
            <person name="Silverstein K.A.T."/>
            <person name="Beckman K.B."/>
            <person name="Gohl D.M."/>
        </authorList>
    </citation>
    <scope>NUCLEOTIDE SEQUENCE</scope>
    <source>
        <strain evidence="1">Duluth1</strain>
        <tissue evidence="1">Whole animal</tissue>
    </source>
</reference>